<protein>
    <recommendedName>
        <fullName evidence="3">GLPGLI family protein</fullName>
    </recommendedName>
</protein>
<evidence type="ECO:0000313" key="1">
    <source>
        <dbReference type="EMBL" id="MCV9387089.1"/>
    </source>
</evidence>
<sequence length="544" mass="61416">MRNFSLLLLTSLISSLSYGQISRYSIDINHVNAGSLEEKTEYFSDSIVTTSQIQLEFITLQDSNTYSVKTQFVEDSDGQLIYVDREMKLQDGNPSYQRFFNPQYSLDNPIEMQTLGPQGIRRVSSDSLQETGDSLQFWSYSTEHNQIKRLNRVLLDQKILNAKKLWVVKDSISGLGPIISLMDRNFELLSAAQESAMGYLEIREVQARDSLISLIDLKSQQKTIASNLLLPDPKNINAVELKTTYENGESQTVTLTDNMFHPLPRDSSALAELTASNLWVNSDDLDLFSIADSLTMDLILQLEMAVELTKYCREQDLNNPAFQLLKLARNIDLPSQLVYGYYYQHGKWISGYWTEIGIGDEWQIFHPIQYSPINSSLYLPIAKSGLKNGVLEFFAQPELKKIEVINYLRNGKPVKSTKAKGDYFIRGLGLSFNIPKNFVNQTDSTQLGSNFLLLSDGQNHIQMDYITPPFLNEALMINYLQALSGSSTVSLNSYLPNISYEATNESSTFLAIPQGDSFLLIECSGPDAGELMLMLSKKNLELKK</sequence>
<dbReference type="RefSeq" id="WP_264137916.1">
    <property type="nucleotide sequence ID" value="NZ_JAOYOD010000001.1"/>
</dbReference>
<dbReference type="EMBL" id="JAOYOD010000001">
    <property type="protein sequence ID" value="MCV9387089.1"/>
    <property type="molecule type" value="Genomic_DNA"/>
</dbReference>
<organism evidence="1 2">
    <name type="scientific">Reichenbachiella ulvae</name>
    <dbReference type="NCBI Taxonomy" id="2980104"/>
    <lineage>
        <taxon>Bacteria</taxon>
        <taxon>Pseudomonadati</taxon>
        <taxon>Bacteroidota</taxon>
        <taxon>Cytophagia</taxon>
        <taxon>Cytophagales</taxon>
        <taxon>Reichenbachiellaceae</taxon>
        <taxon>Reichenbachiella</taxon>
    </lineage>
</organism>
<keyword evidence="2" id="KW-1185">Reference proteome</keyword>
<evidence type="ECO:0000313" key="2">
    <source>
        <dbReference type="Proteomes" id="UP001300692"/>
    </source>
</evidence>
<reference evidence="1 2" key="1">
    <citation type="submission" date="2022-10" db="EMBL/GenBank/DDBJ databases">
        <title>Comparative genomics and taxonomic characterization of three novel marine species of genus Reichenbachiella exhibiting antioxidant and polysaccharide degradation activities.</title>
        <authorList>
            <person name="Muhammad N."/>
            <person name="Lee Y.-J."/>
            <person name="Ko J."/>
            <person name="Kim S.-G."/>
        </authorList>
    </citation>
    <scope>NUCLEOTIDE SEQUENCE [LARGE SCALE GENOMIC DNA]</scope>
    <source>
        <strain evidence="1 2">ABR2-5</strain>
    </source>
</reference>
<gene>
    <name evidence="1" type="ORF">N7U62_10475</name>
</gene>
<name>A0ABT3CTZ2_9BACT</name>
<evidence type="ECO:0008006" key="3">
    <source>
        <dbReference type="Google" id="ProtNLM"/>
    </source>
</evidence>
<comment type="caution">
    <text evidence="1">The sequence shown here is derived from an EMBL/GenBank/DDBJ whole genome shotgun (WGS) entry which is preliminary data.</text>
</comment>
<proteinExistence type="predicted"/>
<accession>A0ABT3CTZ2</accession>
<dbReference type="Proteomes" id="UP001300692">
    <property type="component" value="Unassembled WGS sequence"/>
</dbReference>